<sequence>MLPDRPAVLGPLSDKPHVLIVDDSVDELRYLLDALRSQNYRLSVAFDGQQGYQRAQASPPDLILMDVNMPRVDGYASCRLLKANPLLMHIPVLFLSASNAVHDRLLGFSSGAVDFICKPFAADEVIARVGVHLELAQRRCNAPKSISELKTPDQDEVLLAAAVQIISEQLYLPLTLADIASQIGTYEKKLSKIFKTQMGMTVFAYIREQKLRNARQLLAKTQMSVIDIAEQLGFQSACNFTTAFKEHFSQTPSAFRQTIKLAGAHV</sequence>
<dbReference type="Pfam" id="PF12833">
    <property type="entry name" value="HTH_18"/>
    <property type="match status" value="1"/>
</dbReference>
<dbReference type="PANTHER" id="PTHR48111">
    <property type="entry name" value="REGULATOR OF RPOS"/>
    <property type="match status" value="1"/>
</dbReference>
<dbReference type="Gene3D" id="3.40.50.2300">
    <property type="match status" value="1"/>
</dbReference>
<name>A0A377QA19_9NEIS</name>
<dbReference type="PRINTS" id="PR00032">
    <property type="entry name" value="HTHARAC"/>
</dbReference>
<dbReference type="SUPFAM" id="SSF46689">
    <property type="entry name" value="Homeodomain-like"/>
    <property type="match status" value="2"/>
</dbReference>
<evidence type="ECO:0000256" key="5">
    <source>
        <dbReference type="ARBA" id="ARBA00023163"/>
    </source>
</evidence>
<feature type="domain" description="Response regulatory" evidence="8">
    <location>
        <begin position="17"/>
        <end position="133"/>
    </location>
</feature>
<keyword evidence="12" id="KW-1185">Reference proteome</keyword>
<keyword evidence="1 6" id="KW-0597">Phosphoprotein</keyword>
<reference evidence="10 12" key="2">
    <citation type="submission" date="2019-03" db="EMBL/GenBank/DDBJ databases">
        <title>Genomic Encyclopedia of Type Strains, Phase IV (KMG-IV): sequencing the most valuable type-strain genomes for metagenomic binning, comparative biology and taxonomic classification.</title>
        <authorList>
            <person name="Goeker M."/>
        </authorList>
    </citation>
    <scope>NUCLEOTIDE SEQUENCE [LARGE SCALE GENOMIC DNA]</scope>
    <source>
        <strain evidence="10 12">DSM 3764</strain>
    </source>
</reference>
<evidence type="ECO:0000256" key="1">
    <source>
        <dbReference type="ARBA" id="ARBA00022553"/>
    </source>
</evidence>
<keyword evidence="3" id="KW-0805">Transcription regulation</keyword>
<dbReference type="Proteomes" id="UP000295794">
    <property type="component" value="Unassembled WGS sequence"/>
</dbReference>
<keyword evidence="4" id="KW-0238">DNA-binding</keyword>
<reference evidence="9 11" key="1">
    <citation type="submission" date="2018-06" db="EMBL/GenBank/DDBJ databases">
        <authorList>
            <consortium name="Pathogen Informatics"/>
            <person name="Doyle S."/>
        </authorList>
    </citation>
    <scope>NUCLEOTIDE SEQUENCE [LARGE SCALE GENOMIC DNA]</scope>
    <source>
        <strain evidence="9 11">NCTC11159</strain>
    </source>
</reference>
<dbReference type="PROSITE" id="PS01124">
    <property type="entry name" value="HTH_ARAC_FAMILY_2"/>
    <property type="match status" value="1"/>
</dbReference>
<evidence type="ECO:0000313" key="12">
    <source>
        <dbReference type="Proteomes" id="UP000295794"/>
    </source>
</evidence>
<dbReference type="SMART" id="SM00342">
    <property type="entry name" value="HTH_ARAC"/>
    <property type="match status" value="1"/>
</dbReference>
<dbReference type="EMBL" id="SMBT01000018">
    <property type="protein sequence ID" value="TCU81887.1"/>
    <property type="molecule type" value="Genomic_DNA"/>
</dbReference>
<evidence type="ECO:0000259" key="8">
    <source>
        <dbReference type="PROSITE" id="PS50110"/>
    </source>
</evidence>
<dbReference type="PROSITE" id="PS00041">
    <property type="entry name" value="HTH_ARAC_FAMILY_1"/>
    <property type="match status" value="1"/>
</dbReference>
<dbReference type="InterPro" id="IPR018060">
    <property type="entry name" value="HTH_AraC"/>
</dbReference>
<dbReference type="Pfam" id="PF00072">
    <property type="entry name" value="Response_reg"/>
    <property type="match status" value="1"/>
</dbReference>
<dbReference type="GO" id="GO:0000976">
    <property type="term" value="F:transcription cis-regulatory region binding"/>
    <property type="evidence" value="ECO:0007669"/>
    <property type="project" value="TreeGrafter"/>
</dbReference>
<dbReference type="GO" id="GO:0032993">
    <property type="term" value="C:protein-DNA complex"/>
    <property type="evidence" value="ECO:0007669"/>
    <property type="project" value="TreeGrafter"/>
</dbReference>
<organism evidence="9 11">
    <name type="scientific">Iodobacter fluviatilis</name>
    <dbReference type="NCBI Taxonomy" id="537"/>
    <lineage>
        <taxon>Bacteria</taxon>
        <taxon>Pseudomonadati</taxon>
        <taxon>Pseudomonadota</taxon>
        <taxon>Betaproteobacteria</taxon>
        <taxon>Neisseriales</taxon>
        <taxon>Chitinibacteraceae</taxon>
        <taxon>Iodobacter</taxon>
    </lineage>
</organism>
<evidence type="ECO:0000259" key="7">
    <source>
        <dbReference type="PROSITE" id="PS01124"/>
    </source>
</evidence>
<dbReference type="Gene3D" id="1.10.10.60">
    <property type="entry name" value="Homeodomain-like"/>
    <property type="match status" value="2"/>
</dbReference>
<dbReference type="Proteomes" id="UP000255108">
    <property type="component" value="Unassembled WGS sequence"/>
</dbReference>
<dbReference type="OrthoDB" id="8874570at2"/>
<dbReference type="InterPro" id="IPR011006">
    <property type="entry name" value="CheY-like_superfamily"/>
</dbReference>
<dbReference type="GO" id="GO:0003700">
    <property type="term" value="F:DNA-binding transcription factor activity"/>
    <property type="evidence" value="ECO:0007669"/>
    <property type="project" value="InterPro"/>
</dbReference>
<dbReference type="CDD" id="cd19920">
    <property type="entry name" value="REC_PA4781-like"/>
    <property type="match status" value="1"/>
</dbReference>
<dbReference type="PROSITE" id="PS50110">
    <property type="entry name" value="RESPONSE_REGULATORY"/>
    <property type="match status" value="1"/>
</dbReference>
<dbReference type="GO" id="GO:0005829">
    <property type="term" value="C:cytosol"/>
    <property type="evidence" value="ECO:0007669"/>
    <property type="project" value="TreeGrafter"/>
</dbReference>
<evidence type="ECO:0000313" key="9">
    <source>
        <dbReference type="EMBL" id="STQ91580.1"/>
    </source>
</evidence>
<accession>A0A377QA19</accession>
<dbReference type="SMART" id="SM00448">
    <property type="entry name" value="REC"/>
    <property type="match status" value="1"/>
</dbReference>
<feature type="domain" description="HTH araC/xylS-type" evidence="7">
    <location>
        <begin position="160"/>
        <end position="258"/>
    </location>
</feature>
<evidence type="ECO:0000256" key="6">
    <source>
        <dbReference type="PROSITE-ProRule" id="PRU00169"/>
    </source>
</evidence>
<feature type="modified residue" description="4-aspartylphosphate" evidence="6">
    <location>
        <position position="66"/>
    </location>
</feature>
<dbReference type="InterPro" id="IPR009057">
    <property type="entry name" value="Homeodomain-like_sf"/>
</dbReference>
<dbReference type="InterPro" id="IPR039420">
    <property type="entry name" value="WalR-like"/>
</dbReference>
<evidence type="ECO:0000256" key="3">
    <source>
        <dbReference type="ARBA" id="ARBA00023015"/>
    </source>
</evidence>
<dbReference type="GO" id="GO:0000156">
    <property type="term" value="F:phosphorelay response regulator activity"/>
    <property type="evidence" value="ECO:0007669"/>
    <property type="project" value="TreeGrafter"/>
</dbReference>
<dbReference type="InterPro" id="IPR020449">
    <property type="entry name" value="Tscrpt_reg_AraC-type_HTH"/>
</dbReference>
<protein>
    <submittedName>
        <fullName evidence="10">AraC family two component transcriptional regulator</fullName>
    </submittedName>
    <submittedName>
        <fullName evidence="9">Transcriptional regulatory protein BaeR</fullName>
    </submittedName>
</protein>
<dbReference type="SUPFAM" id="SSF52172">
    <property type="entry name" value="CheY-like"/>
    <property type="match status" value="1"/>
</dbReference>
<evidence type="ECO:0000313" key="10">
    <source>
        <dbReference type="EMBL" id="TCU81887.1"/>
    </source>
</evidence>
<dbReference type="EMBL" id="UGHR01000001">
    <property type="protein sequence ID" value="STQ91580.1"/>
    <property type="molecule type" value="Genomic_DNA"/>
</dbReference>
<proteinExistence type="predicted"/>
<evidence type="ECO:0000256" key="2">
    <source>
        <dbReference type="ARBA" id="ARBA00023012"/>
    </source>
</evidence>
<evidence type="ECO:0000256" key="4">
    <source>
        <dbReference type="ARBA" id="ARBA00023125"/>
    </source>
</evidence>
<keyword evidence="5" id="KW-0804">Transcription</keyword>
<dbReference type="AlphaFoldDB" id="A0A377QA19"/>
<dbReference type="PANTHER" id="PTHR48111:SF1">
    <property type="entry name" value="TWO-COMPONENT RESPONSE REGULATOR ORR33"/>
    <property type="match status" value="1"/>
</dbReference>
<dbReference type="RefSeq" id="WP_115227769.1">
    <property type="nucleotide sequence ID" value="NZ_CAWOLO010000018.1"/>
</dbReference>
<dbReference type="InterPro" id="IPR018062">
    <property type="entry name" value="HTH_AraC-typ_CS"/>
</dbReference>
<evidence type="ECO:0000313" key="11">
    <source>
        <dbReference type="Proteomes" id="UP000255108"/>
    </source>
</evidence>
<keyword evidence="2" id="KW-0902">Two-component regulatory system</keyword>
<gene>
    <name evidence="9" type="primary">baeR</name>
    <name evidence="10" type="ORF">EV682_1188</name>
    <name evidence="9" type="ORF">NCTC11159_02654</name>
</gene>
<dbReference type="InterPro" id="IPR001789">
    <property type="entry name" value="Sig_transdc_resp-reg_receiver"/>
</dbReference>